<dbReference type="InterPro" id="IPR025602">
    <property type="entry name" value="BCP1_family"/>
</dbReference>
<evidence type="ECO:0000256" key="2">
    <source>
        <dbReference type="PIRNR" id="PIRNR028983"/>
    </source>
</evidence>
<comment type="function">
    <text evidence="2">Involved in nuclear export, actin cytoskeleton organization and vesicular transport.</text>
</comment>
<dbReference type="KEGG" id="gtr:GLOTRDRAFT_135693"/>
<keyword evidence="2" id="KW-0653">Protein transport</keyword>
<protein>
    <recommendedName>
        <fullName evidence="2">Protein BCP1</fullName>
    </recommendedName>
</protein>
<dbReference type="OrthoDB" id="27543at2759"/>
<evidence type="ECO:0000313" key="3">
    <source>
        <dbReference type="EMBL" id="EPQ61154.1"/>
    </source>
</evidence>
<keyword evidence="2" id="KW-0539">Nucleus</keyword>
<keyword evidence="4" id="KW-1185">Reference proteome</keyword>
<proteinExistence type="inferred from homology"/>
<dbReference type="STRING" id="670483.S7S5B5"/>
<organism evidence="3 4">
    <name type="scientific">Gloeophyllum trabeum (strain ATCC 11539 / FP-39264 / Madison 617)</name>
    <name type="common">Brown rot fungus</name>
    <dbReference type="NCBI Taxonomy" id="670483"/>
    <lineage>
        <taxon>Eukaryota</taxon>
        <taxon>Fungi</taxon>
        <taxon>Dikarya</taxon>
        <taxon>Basidiomycota</taxon>
        <taxon>Agaricomycotina</taxon>
        <taxon>Agaricomycetes</taxon>
        <taxon>Gloeophyllales</taxon>
        <taxon>Gloeophyllaceae</taxon>
        <taxon>Gloeophyllum</taxon>
    </lineage>
</organism>
<dbReference type="EMBL" id="KB469296">
    <property type="protein sequence ID" value="EPQ61154.1"/>
    <property type="molecule type" value="Genomic_DNA"/>
</dbReference>
<dbReference type="HOGENOM" id="CLU_068770_2_0_1"/>
<dbReference type="GO" id="GO:0015031">
    <property type="term" value="P:protein transport"/>
    <property type="evidence" value="ECO:0007669"/>
    <property type="project" value="UniProtKB-KW"/>
</dbReference>
<dbReference type="PIRSF" id="PIRSF028983">
    <property type="entry name" value="BCP1"/>
    <property type="match status" value="1"/>
</dbReference>
<comment type="similarity">
    <text evidence="1 2">Belongs to the BCP1 family.</text>
</comment>
<dbReference type="OMA" id="VKFYRKE"/>
<evidence type="ECO:0000313" key="4">
    <source>
        <dbReference type="Proteomes" id="UP000030669"/>
    </source>
</evidence>
<dbReference type="Pfam" id="PF13862">
    <property type="entry name" value="BCCIP"/>
    <property type="match status" value="1"/>
</dbReference>
<gene>
    <name evidence="3" type="ORF">GLOTRDRAFT_135693</name>
</gene>
<dbReference type="RefSeq" id="XP_007861391.1">
    <property type="nucleotide sequence ID" value="XM_007863200.1"/>
</dbReference>
<comment type="subcellular location">
    <subcellularLocation>
        <location evidence="2">Nucleus</location>
    </subcellularLocation>
</comment>
<sequence length="286" mass="31742">MSKRKQQQQQSAAADESDSDVSLVNVDFDFFDPNPKVDYHALKRLLAQLFSADAELFHLEALAELILAQPLVGTTVKTDGIESDPYAVLTVLNMHVHKNHPSIKSLIAYLLLKSASNVPLHSTLQSLIGSAGITGSTHVGLVISERLINMPVQVVPPMYRMLADEIKWAIDDNEPYRFDHLLFLSRTYKLSPEEEAELIATAPRSSKRQRNAIDPMRSDGGVYSFHPEDEYIQKFASHTLDFAFSNAQPRDKESFGLDTGGRMMLVPAANLPPLIQALNEAYAPPS</sequence>
<accession>S7S5B5</accession>
<dbReference type="PANTHER" id="PTHR13261:SF0">
    <property type="entry name" value="BRCA2 AND CDKN1A-INTERACTING PROTEIN"/>
    <property type="match status" value="1"/>
</dbReference>
<reference evidence="3 4" key="1">
    <citation type="journal article" date="2012" name="Science">
        <title>The Paleozoic origin of enzymatic lignin decomposition reconstructed from 31 fungal genomes.</title>
        <authorList>
            <person name="Floudas D."/>
            <person name="Binder M."/>
            <person name="Riley R."/>
            <person name="Barry K."/>
            <person name="Blanchette R.A."/>
            <person name="Henrissat B."/>
            <person name="Martinez A.T."/>
            <person name="Otillar R."/>
            <person name="Spatafora J.W."/>
            <person name="Yadav J.S."/>
            <person name="Aerts A."/>
            <person name="Benoit I."/>
            <person name="Boyd A."/>
            <person name="Carlson A."/>
            <person name="Copeland A."/>
            <person name="Coutinho P.M."/>
            <person name="de Vries R.P."/>
            <person name="Ferreira P."/>
            <person name="Findley K."/>
            <person name="Foster B."/>
            <person name="Gaskell J."/>
            <person name="Glotzer D."/>
            <person name="Gorecki P."/>
            <person name="Heitman J."/>
            <person name="Hesse C."/>
            <person name="Hori C."/>
            <person name="Igarashi K."/>
            <person name="Jurgens J.A."/>
            <person name="Kallen N."/>
            <person name="Kersten P."/>
            <person name="Kohler A."/>
            <person name="Kuees U."/>
            <person name="Kumar T.K.A."/>
            <person name="Kuo A."/>
            <person name="LaButti K."/>
            <person name="Larrondo L.F."/>
            <person name="Lindquist E."/>
            <person name="Ling A."/>
            <person name="Lombard V."/>
            <person name="Lucas S."/>
            <person name="Lundell T."/>
            <person name="Martin R."/>
            <person name="McLaughlin D.J."/>
            <person name="Morgenstern I."/>
            <person name="Morin E."/>
            <person name="Murat C."/>
            <person name="Nagy L.G."/>
            <person name="Nolan M."/>
            <person name="Ohm R.A."/>
            <person name="Patyshakuliyeva A."/>
            <person name="Rokas A."/>
            <person name="Ruiz-Duenas F.J."/>
            <person name="Sabat G."/>
            <person name="Salamov A."/>
            <person name="Samejima M."/>
            <person name="Schmutz J."/>
            <person name="Slot J.C."/>
            <person name="St John F."/>
            <person name="Stenlid J."/>
            <person name="Sun H."/>
            <person name="Sun S."/>
            <person name="Syed K."/>
            <person name="Tsang A."/>
            <person name="Wiebenga A."/>
            <person name="Young D."/>
            <person name="Pisabarro A."/>
            <person name="Eastwood D.C."/>
            <person name="Martin F."/>
            <person name="Cullen D."/>
            <person name="Grigoriev I.V."/>
            <person name="Hibbett D.S."/>
        </authorList>
    </citation>
    <scope>NUCLEOTIDE SEQUENCE [LARGE SCALE GENOMIC DNA]</scope>
    <source>
        <strain evidence="3 4">ATCC 11539</strain>
    </source>
</reference>
<dbReference type="AlphaFoldDB" id="S7S5B5"/>
<dbReference type="PANTHER" id="PTHR13261">
    <property type="entry name" value="BRCA2 AND CDKN1A INTERACTING PROTEIN"/>
    <property type="match status" value="1"/>
</dbReference>
<keyword evidence="2" id="KW-0813">Transport</keyword>
<dbReference type="GO" id="GO:0005634">
    <property type="term" value="C:nucleus"/>
    <property type="evidence" value="ECO:0007669"/>
    <property type="project" value="UniProtKB-SubCell"/>
</dbReference>
<dbReference type="eggNOG" id="KOG3034">
    <property type="taxonomic scope" value="Eukaryota"/>
</dbReference>
<evidence type="ECO:0000256" key="1">
    <source>
        <dbReference type="ARBA" id="ARBA00006781"/>
    </source>
</evidence>
<dbReference type="Proteomes" id="UP000030669">
    <property type="component" value="Unassembled WGS sequence"/>
</dbReference>
<dbReference type="GeneID" id="19303371"/>
<name>S7S5B5_GLOTA</name>